<accession>A0AAE0MR68</accession>
<dbReference type="AlphaFoldDB" id="A0AAE0MR68"/>
<proteinExistence type="predicted"/>
<dbReference type="RefSeq" id="XP_062681257.1">
    <property type="nucleotide sequence ID" value="XM_062830522.1"/>
</dbReference>
<gene>
    <name evidence="2" type="ORF">B0H65DRAFT_572848</name>
</gene>
<dbReference type="Proteomes" id="UP001278500">
    <property type="component" value="Unassembled WGS sequence"/>
</dbReference>
<reference evidence="2" key="2">
    <citation type="submission" date="2023-06" db="EMBL/GenBank/DDBJ databases">
        <authorList>
            <consortium name="Lawrence Berkeley National Laboratory"/>
            <person name="Haridas S."/>
            <person name="Hensen N."/>
            <person name="Bonometti L."/>
            <person name="Westerberg I."/>
            <person name="Brannstrom I.O."/>
            <person name="Guillou S."/>
            <person name="Cros-Aarteil S."/>
            <person name="Calhoun S."/>
            <person name="Kuo A."/>
            <person name="Mondo S."/>
            <person name="Pangilinan J."/>
            <person name="Riley R."/>
            <person name="Labutti K."/>
            <person name="Andreopoulos B."/>
            <person name="Lipzen A."/>
            <person name="Chen C."/>
            <person name="Yanf M."/>
            <person name="Daum C."/>
            <person name="Ng V."/>
            <person name="Clum A."/>
            <person name="Steindorff A."/>
            <person name="Ohm R."/>
            <person name="Martin F."/>
            <person name="Silar P."/>
            <person name="Natvig D."/>
            <person name="Lalanne C."/>
            <person name="Gautier V."/>
            <person name="Ament-Velasquez S.L."/>
            <person name="Kruys A."/>
            <person name="Hutchinson M.I."/>
            <person name="Powell A.J."/>
            <person name="Barry K."/>
            <person name="Miller A.N."/>
            <person name="Grigoriev I.V."/>
            <person name="Debuchy R."/>
            <person name="Gladieux P."/>
            <person name="Thoren M.H."/>
            <person name="Johannesson H."/>
        </authorList>
    </citation>
    <scope>NUCLEOTIDE SEQUENCE</scope>
    <source>
        <strain evidence="2">CBS 560.94</strain>
    </source>
</reference>
<sequence>MSNSEHFRLPMSRRQMNATDASVVSITDSLRDAVLTNLSLEQRLEQQASTYRSPEEFLMRMLSIKSVVSTTSSFAATQEAAVQSPQQIGLKSLDMFGVPYSDENLRSGGELTKANIEQPP</sequence>
<evidence type="ECO:0000313" key="2">
    <source>
        <dbReference type="EMBL" id="KAK3344644.1"/>
    </source>
</evidence>
<name>A0AAE0MR68_9PEZI</name>
<reference evidence="2" key="1">
    <citation type="journal article" date="2023" name="Mol. Phylogenet. Evol.">
        <title>Genome-scale phylogeny and comparative genomics of the fungal order Sordariales.</title>
        <authorList>
            <person name="Hensen N."/>
            <person name="Bonometti L."/>
            <person name="Westerberg I."/>
            <person name="Brannstrom I.O."/>
            <person name="Guillou S."/>
            <person name="Cros-Aarteil S."/>
            <person name="Calhoun S."/>
            <person name="Haridas S."/>
            <person name="Kuo A."/>
            <person name="Mondo S."/>
            <person name="Pangilinan J."/>
            <person name="Riley R."/>
            <person name="LaButti K."/>
            <person name="Andreopoulos B."/>
            <person name="Lipzen A."/>
            <person name="Chen C."/>
            <person name="Yan M."/>
            <person name="Daum C."/>
            <person name="Ng V."/>
            <person name="Clum A."/>
            <person name="Steindorff A."/>
            <person name="Ohm R.A."/>
            <person name="Martin F."/>
            <person name="Silar P."/>
            <person name="Natvig D.O."/>
            <person name="Lalanne C."/>
            <person name="Gautier V."/>
            <person name="Ament-Velasquez S.L."/>
            <person name="Kruys A."/>
            <person name="Hutchinson M.I."/>
            <person name="Powell A.J."/>
            <person name="Barry K."/>
            <person name="Miller A.N."/>
            <person name="Grigoriev I.V."/>
            <person name="Debuchy R."/>
            <person name="Gladieux P."/>
            <person name="Hiltunen Thoren M."/>
            <person name="Johannesson H."/>
        </authorList>
    </citation>
    <scope>NUCLEOTIDE SEQUENCE</scope>
    <source>
        <strain evidence="2">CBS 560.94</strain>
    </source>
</reference>
<evidence type="ECO:0000256" key="1">
    <source>
        <dbReference type="SAM" id="MobiDB-lite"/>
    </source>
</evidence>
<protein>
    <submittedName>
        <fullName evidence="2">Uncharacterized protein</fullName>
    </submittedName>
</protein>
<comment type="caution">
    <text evidence="2">The sequence shown here is derived from an EMBL/GenBank/DDBJ whole genome shotgun (WGS) entry which is preliminary data.</text>
</comment>
<organism evidence="2 3">
    <name type="scientific">Neurospora tetraspora</name>
    <dbReference type="NCBI Taxonomy" id="94610"/>
    <lineage>
        <taxon>Eukaryota</taxon>
        <taxon>Fungi</taxon>
        <taxon>Dikarya</taxon>
        <taxon>Ascomycota</taxon>
        <taxon>Pezizomycotina</taxon>
        <taxon>Sordariomycetes</taxon>
        <taxon>Sordariomycetidae</taxon>
        <taxon>Sordariales</taxon>
        <taxon>Sordariaceae</taxon>
        <taxon>Neurospora</taxon>
    </lineage>
</organism>
<dbReference type="EMBL" id="JAUEPP010000004">
    <property type="protein sequence ID" value="KAK3344644.1"/>
    <property type="molecule type" value="Genomic_DNA"/>
</dbReference>
<feature type="region of interest" description="Disordered" evidence="1">
    <location>
        <begin position="101"/>
        <end position="120"/>
    </location>
</feature>
<dbReference type="GeneID" id="87867676"/>
<keyword evidence="3" id="KW-1185">Reference proteome</keyword>
<evidence type="ECO:0000313" key="3">
    <source>
        <dbReference type="Proteomes" id="UP001278500"/>
    </source>
</evidence>